<feature type="region of interest" description="Disordered" evidence="2">
    <location>
        <begin position="1024"/>
        <end position="1059"/>
    </location>
</feature>
<dbReference type="VEuPathDB" id="VectorBase:BGLB005005"/>
<dbReference type="PANTHER" id="PTHR45740:SF2">
    <property type="entry name" value="POLY [ADP-RIBOSE] POLYMERASE"/>
    <property type="match status" value="1"/>
</dbReference>
<accession>A0A2C9JMX7</accession>
<dbReference type="VEuPathDB" id="VectorBase:BGLAX_049087"/>
<dbReference type="InterPro" id="IPR051712">
    <property type="entry name" value="ARTD-AVP"/>
</dbReference>
<dbReference type="SUPFAM" id="SSF56399">
    <property type="entry name" value="ADP-ribosylation"/>
    <property type="match status" value="3"/>
</dbReference>
<keyword evidence="1" id="KW-0520">NAD</keyword>
<organism evidence="4 5">
    <name type="scientific">Biomphalaria glabrata</name>
    <name type="common">Bloodfluke planorb</name>
    <name type="synonym">Freshwater snail</name>
    <dbReference type="NCBI Taxonomy" id="6526"/>
    <lineage>
        <taxon>Eukaryota</taxon>
        <taxon>Metazoa</taxon>
        <taxon>Spiralia</taxon>
        <taxon>Lophotrochozoa</taxon>
        <taxon>Mollusca</taxon>
        <taxon>Gastropoda</taxon>
        <taxon>Heterobranchia</taxon>
        <taxon>Euthyneura</taxon>
        <taxon>Panpulmonata</taxon>
        <taxon>Hygrophila</taxon>
        <taxon>Lymnaeoidea</taxon>
        <taxon>Planorbidae</taxon>
        <taxon>Biomphalaria</taxon>
    </lineage>
</organism>
<dbReference type="Proteomes" id="UP000076420">
    <property type="component" value="Unassembled WGS sequence"/>
</dbReference>
<dbReference type="InterPro" id="IPR012317">
    <property type="entry name" value="Poly(ADP-ribose)pol_cat_dom"/>
</dbReference>
<reference evidence="4" key="1">
    <citation type="submission" date="2020-05" db="UniProtKB">
        <authorList>
            <consortium name="EnsemblMetazoa"/>
        </authorList>
    </citation>
    <scope>IDENTIFICATION</scope>
    <source>
        <strain evidence="4">BB02</strain>
    </source>
</reference>
<dbReference type="EC" id="2.4.2.-" evidence="1"/>
<dbReference type="EnsemblMetazoa" id="BGLB005005-RB">
    <property type="protein sequence ID" value="BGLB005005-PB"/>
    <property type="gene ID" value="BGLB005005"/>
</dbReference>
<dbReference type="GO" id="GO:1990404">
    <property type="term" value="F:NAD+-protein mono-ADP-ribosyltransferase activity"/>
    <property type="evidence" value="ECO:0007669"/>
    <property type="project" value="TreeGrafter"/>
</dbReference>
<gene>
    <name evidence="4" type="primary">106060478</name>
</gene>
<dbReference type="KEGG" id="bgt:106060478"/>
<feature type="compositionally biased region" description="Low complexity" evidence="2">
    <location>
        <begin position="1155"/>
        <end position="1171"/>
    </location>
</feature>
<dbReference type="Pfam" id="PF00644">
    <property type="entry name" value="PARP"/>
    <property type="match status" value="2"/>
</dbReference>
<dbReference type="PANTHER" id="PTHR45740">
    <property type="entry name" value="POLY [ADP-RIBOSE] POLYMERASE"/>
    <property type="match status" value="1"/>
</dbReference>
<protein>
    <recommendedName>
        <fullName evidence="1">Poly [ADP-ribose] polymerase</fullName>
        <shortName evidence="1">PARP</shortName>
        <ecNumber evidence="1">2.4.2.-</ecNumber>
    </recommendedName>
</protein>
<sequence>MKESDDDIVLVKEEKIAHVTDKDDDVIFISKEEPRRKVSKVKSKDQFNSSCGNKSSLVVPVTQQILSSPSNDDALKVCADQDVCVDADQSPQLVQTEELCTVLPLGSNSFRSLPKMKIVKMDTERTSRKWNIVQNNKHDGVSTLDVTTVNKNGHQLDTNANCYCSIKKQTSLECGDTQIQFCCQHRIQSLQSLSPLSFLPGTSKDSVHQDSECTRSLKKCLQTKGSQCAVRKHSHKYSSRLSYSNLSSQNKVWDYRKIHHRPLMPYKTLDSSFKTRNVHKSIFLSNRPLVIHLAKKIKHQYIVRKKLNASQHKSKYMQIENALNIKWPEDEKLAKWRVVAPSTSERVRLKLIKVAPSLSSHLRTQDMAQQDVQRGKQKDVFKQKEDFLEVQEQEDKEENKTLHLVSNCMKNKMMSPAENGRSPGKKGRSPTENGRSPGKKGRSPIKKGMLPLKNELLAVKKEVLCSQCTILHTNFSKCENGHFVCGTCLEIQVKQILSGTTKHQQVKCPARTCNIVLSYDELKQSLPPLVVDIIEEKFDKAYLQYIRQWMFSDEKLKSRSEFAACESLGSTETQPAPSFVAAGTQQETLNPMKTAAEESLPKYWLSMEQDNPVMVYEVTPDTEEYNNLAFPFHETLEFPHYDIVRILRIQNLILWKYFALKRSEMVQENDGQDVTELHLFHGTHRTYVEAIARKGFDWRLSGKHGTVYGCVFIFVLMSLFNFTLHFTLELSSSFPVMVYEVTPDTEEYNNLAFPFHETLEFPHYDIVRILRIQNLILWKYFALKRSEMVQENDGQDVTELHLFHGTHRTYVEAIARKGFDWRLSGKHGTVYGCGSYFAKESRYSHSYTDRGGNGVSVKLSASSNAQMNNRNLLRPYPNSQVSLNTLIHKQIRNIIMGNPSPTVQVANKSQCYFQSPPVTSQPIGNKVQNYSQNMTVSNIKNNSVIQPSHFSSIAGVSYGSTSLNSIQNRQEGMTPLNLVQNVHYGLTPLNSTPNTQQCLSTVNSIQNAPQGFRSLNPIQNVQQGLSSQNPIQNVQQGLSSQNPIQNVQQGLSSQNPIQNAPQDLSSINVQQGFNLLYPIQYAQQSLTMLNPIQSTQQDSLNTIQNTQQGFNLSPAQSTQHSLTLPNPRQNIHLARRQQNPGKLTHLNISNRNESESVSDQSSSLSLSTGTSDLGSVLSKNVKADTHSMFVARVLVGHTARGSAGLRRPPPLSENCPLGKCFDSCVDNVHSPNIYVIFDSNQSYPEYLIEYTCTSI</sequence>
<evidence type="ECO:0000256" key="1">
    <source>
        <dbReference type="RuleBase" id="RU362114"/>
    </source>
</evidence>
<keyword evidence="1" id="KW-0328">Glycosyltransferase</keyword>
<dbReference type="OrthoDB" id="6133115at2759"/>
<dbReference type="GO" id="GO:0003950">
    <property type="term" value="F:NAD+ poly-ADP-ribosyltransferase activity"/>
    <property type="evidence" value="ECO:0007669"/>
    <property type="project" value="UniProtKB-UniRule"/>
</dbReference>
<evidence type="ECO:0000259" key="3">
    <source>
        <dbReference type="PROSITE" id="PS51059"/>
    </source>
</evidence>
<dbReference type="Gene3D" id="3.90.228.10">
    <property type="match status" value="3"/>
</dbReference>
<feature type="region of interest" description="Disordered" evidence="2">
    <location>
        <begin position="411"/>
        <end position="447"/>
    </location>
</feature>
<evidence type="ECO:0000256" key="2">
    <source>
        <dbReference type="SAM" id="MobiDB-lite"/>
    </source>
</evidence>
<dbReference type="PROSITE" id="PS51059">
    <property type="entry name" value="PARP_CATALYTIC"/>
    <property type="match status" value="1"/>
</dbReference>
<feature type="region of interest" description="Disordered" evidence="2">
    <location>
        <begin position="1152"/>
        <end position="1171"/>
    </location>
</feature>
<evidence type="ECO:0000313" key="4">
    <source>
        <dbReference type="EnsemblMetazoa" id="BGLB005005-PB"/>
    </source>
</evidence>
<name>A0A2C9JMX7_BIOGL</name>
<feature type="domain" description="PARP catalytic" evidence="3">
    <location>
        <begin position="722"/>
        <end position="1255"/>
    </location>
</feature>
<proteinExistence type="predicted"/>
<dbReference type="AlphaFoldDB" id="A0A2C9JMX7"/>
<dbReference type="GO" id="GO:0005634">
    <property type="term" value="C:nucleus"/>
    <property type="evidence" value="ECO:0007669"/>
    <property type="project" value="TreeGrafter"/>
</dbReference>
<keyword evidence="1" id="KW-0808">Transferase</keyword>
<evidence type="ECO:0000313" key="5">
    <source>
        <dbReference type="Proteomes" id="UP000076420"/>
    </source>
</evidence>